<keyword evidence="5 6" id="KW-0472">Membrane</keyword>
<evidence type="ECO:0000256" key="5">
    <source>
        <dbReference type="ARBA" id="ARBA00023136"/>
    </source>
</evidence>
<keyword evidence="2" id="KW-1003">Cell membrane</keyword>
<accession>A0A5K8A1A7</accession>
<evidence type="ECO:0000256" key="4">
    <source>
        <dbReference type="ARBA" id="ARBA00022989"/>
    </source>
</evidence>
<organism evidence="7 8">
    <name type="scientific">Desulfosarcina ovata subsp. sediminis</name>
    <dbReference type="NCBI Taxonomy" id="885957"/>
    <lineage>
        <taxon>Bacteria</taxon>
        <taxon>Pseudomonadati</taxon>
        <taxon>Thermodesulfobacteriota</taxon>
        <taxon>Desulfobacteria</taxon>
        <taxon>Desulfobacterales</taxon>
        <taxon>Desulfosarcinaceae</taxon>
        <taxon>Desulfosarcina</taxon>
    </lineage>
</organism>
<evidence type="ECO:0000256" key="6">
    <source>
        <dbReference type="SAM" id="Phobius"/>
    </source>
</evidence>
<comment type="subcellular location">
    <subcellularLocation>
        <location evidence="1">Cell membrane</location>
        <topology evidence="1">Multi-pass membrane protein</topology>
    </subcellularLocation>
</comment>
<evidence type="ECO:0000256" key="1">
    <source>
        <dbReference type="ARBA" id="ARBA00004651"/>
    </source>
</evidence>
<dbReference type="PANTHER" id="PTHR30482:SF10">
    <property type="entry name" value="HIGH-AFFINITY BRANCHED-CHAIN AMINO ACID TRANSPORT PROTEIN BRAE"/>
    <property type="match status" value="1"/>
</dbReference>
<sequence>MKTSVIRRRERIDRGIKARAEDVFVLTSWREMLYLAVPRVMPALGFLLLPLILGPYWQKVLLAVAVYGLLAISWDILAQSGIISLGQSLFFGMGAYLAGAMNHYWHLPVAITLPVASLLGGLICTLMLLPVLRLRGIYFSMVTLIIPLMLVRVIEATRLFGGTDGLSGIVPLPSVRLESYLATGMLLVAMFGFQRLLGSDYGLVIRAIRDNDRTVISAGLNIYWFKAQVLLMAGTTGAFAGAFMTHVSMFAGMSGFALDYSILPIAAAVVGGQGSLAGAVLGALILVPLSEILRGAGSLRVVFYSFLMVLFIITWPGGLFQFIQRKYHQSERWVAVER</sequence>
<proteinExistence type="predicted"/>
<evidence type="ECO:0000313" key="8">
    <source>
        <dbReference type="Proteomes" id="UP000425960"/>
    </source>
</evidence>
<feature type="transmembrane region" description="Helical" evidence="6">
    <location>
        <begin position="265"/>
        <end position="289"/>
    </location>
</feature>
<dbReference type="AlphaFoldDB" id="A0A5K8A1A7"/>
<gene>
    <name evidence="7" type="ORF">DSCO28_67670</name>
</gene>
<keyword evidence="3 6" id="KW-0812">Transmembrane</keyword>
<reference evidence="7 8" key="1">
    <citation type="submission" date="2019-11" db="EMBL/GenBank/DDBJ databases">
        <title>Comparative genomics of hydrocarbon-degrading Desulfosarcina strains.</title>
        <authorList>
            <person name="Watanabe M."/>
            <person name="Kojima H."/>
            <person name="Fukui M."/>
        </authorList>
    </citation>
    <scope>NUCLEOTIDE SEQUENCE [LARGE SCALE GENOMIC DNA]</scope>
    <source>
        <strain evidence="7 8">28bB2T</strain>
    </source>
</reference>
<evidence type="ECO:0000256" key="3">
    <source>
        <dbReference type="ARBA" id="ARBA00022692"/>
    </source>
</evidence>
<dbReference type="InterPro" id="IPR043428">
    <property type="entry name" value="LivM-like"/>
</dbReference>
<dbReference type="GO" id="GO:0005886">
    <property type="term" value="C:plasma membrane"/>
    <property type="evidence" value="ECO:0007669"/>
    <property type="project" value="UniProtKB-SubCell"/>
</dbReference>
<feature type="transmembrane region" description="Helical" evidence="6">
    <location>
        <begin position="239"/>
        <end position="258"/>
    </location>
</feature>
<name>A0A5K8A1A7_9BACT</name>
<dbReference type="Proteomes" id="UP000425960">
    <property type="component" value="Chromosome"/>
</dbReference>
<dbReference type="InterPro" id="IPR001851">
    <property type="entry name" value="ABC_transp_permease"/>
</dbReference>
<dbReference type="KEGG" id="dov:DSCO28_67670"/>
<feature type="transmembrane region" description="Helical" evidence="6">
    <location>
        <begin position="33"/>
        <end position="54"/>
    </location>
</feature>
<protein>
    <submittedName>
        <fullName evidence="7">Branched-chain amino acid ABC transporter permease</fullName>
    </submittedName>
</protein>
<evidence type="ECO:0000256" key="2">
    <source>
        <dbReference type="ARBA" id="ARBA00022475"/>
    </source>
</evidence>
<dbReference type="CDD" id="cd06581">
    <property type="entry name" value="TM_PBP1_LivM_like"/>
    <property type="match status" value="1"/>
</dbReference>
<feature type="transmembrane region" description="Helical" evidence="6">
    <location>
        <begin position="111"/>
        <end position="129"/>
    </location>
</feature>
<dbReference type="RefSeq" id="WP_197910370.1">
    <property type="nucleotide sequence ID" value="NZ_AP021876.1"/>
</dbReference>
<feature type="transmembrane region" description="Helical" evidence="6">
    <location>
        <begin position="301"/>
        <end position="323"/>
    </location>
</feature>
<dbReference type="Pfam" id="PF02653">
    <property type="entry name" value="BPD_transp_2"/>
    <property type="match status" value="1"/>
</dbReference>
<feature type="transmembrane region" description="Helical" evidence="6">
    <location>
        <begin position="60"/>
        <end position="77"/>
    </location>
</feature>
<feature type="transmembrane region" description="Helical" evidence="6">
    <location>
        <begin position="136"/>
        <end position="154"/>
    </location>
</feature>
<keyword evidence="4 6" id="KW-1133">Transmembrane helix</keyword>
<dbReference type="PANTHER" id="PTHR30482">
    <property type="entry name" value="HIGH-AFFINITY BRANCHED-CHAIN AMINO ACID TRANSPORT SYSTEM PERMEASE"/>
    <property type="match status" value="1"/>
</dbReference>
<evidence type="ECO:0000313" key="7">
    <source>
        <dbReference type="EMBL" id="BBO86201.1"/>
    </source>
</evidence>
<dbReference type="EMBL" id="AP021876">
    <property type="protein sequence ID" value="BBO86201.1"/>
    <property type="molecule type" value="Genomic_DNA"/>
</dbReference>
<feature type="transmembrane region" description="Helical" evidence="6">
    <location>
        <begin position="89"/>
        <end position="105"/>
    </location>
</feature>
<dbReference type="GO" id="GO:0015658">
    <property type="term" value="F:branched-chain amino acid transmembrane transporter activity"/>
    <property type="evidence" value="ECO:0007669"/>
    <property type="project" value="InterPro"/>
</dbReference>